<accession>A0ABV8EPS4</accession>
<gene>
    <name evidence="1" type="ORF">ACFOUP_16845</name>
</gene>
<dbReference type="EMBL" id="JBHSAV010000092">
    <property type="protein sequence ID" value="MFC3978054.1"/>
    <property type="molecule type" value="Genomic_DNA"/>
</dbReference>
<evidence type="ECO:0000313" key="1">
    <source>
        <dbReference type="EMBL" id="MFC3978054.1"/>
    </source>
</evidence>
<comment type="caution">
    <text evidence="1">The sequence shown here is derived from an EMBL/GenBank/DDBJ whole genome shotgun (WGS) entry which is preliminary data.</text>
</comment>
<dbReference type="Proteomes" id="UP001595766">
    <property type="component" value="Unassembled WGS sequence"/>
</dbReference>
<proteinExistence type="predicted"/>
<evidence type="ECO:0000313" key="2">
    <source>
        <dbReference type="Proteomes" id="UP001595766"/>
    </source>
</evidence>
<protein>
    <submittedName>
        <fullName evidence="1">Uncharacterized protein</fullName>
    </submittedName>
</protein>
<name>A0ABV8EPS4_9BACT</name>
<sequence length="53" mass="6180">MQKNKEGLPEYNSDQKFSFSKIRLAEKVKGMPVLPISRQVQSGRMKDVCLYFE</sequence>
<reference evidence="2" key="1">
    <citation type="journal article" date="2019" name="Int. J. Syst. Evol. Microbiol.">
        <title>The Global Catalogue of Microorganisms (GCM) 10K type strain sequencing project: providing services to taxonomists for standard genome sequencing and annotation.</title>
        <authorList>
            <consortium name="The Broad Institute Genomics Platform"/>
            <consortium name="The Broad Institute Genome Sequencing Center for Infectious Disease"/>
            <person name="Wu L."/>
            <person name="Ma J."/>
        </authorList>
    </citation>
    <scope>NUCLEOTIDE SEQUENCE [LARGE SCALE GENOMIC DNA]</scope>
    <source>
        <strain evidence="2">CECT 8551</strain>
    </source>
</reference>
<organism evidence="1 2">
    <name type="scientific">Belliella kenyensis</name>
    <dbReference type="NCBI Taxonomy" id="1472724"/>
    <lineage>
        <taxon>Bacteria</taxon>
        <taxon>Pseudomonadati</taxon>
        <taxon>Bacteroidota</taxon>
        <taxon>Cytophagia</taxon>
        <taxon>Cytophagales</taxon>
        <taxon>Cyclobacteriaceae</taxon>
        <taxon>Belliella</taxon>
    </lineage>
</organism>
<dbReference type="RefSeq" id="WP_241296164.1">
    <property type="nucleotide sequence ID" value="NZ_JAKZGR010000012.1"/>
</dbReference>
<keyword evidence="2" id="KW-1185">Reference proteome</keyword>